<name>A0A0H2SFY8_9AGAM</name>
<dbReference type="InParanoid" id="A0A0H2SFY8"/>
<dbReference type="AlphaFoldDB" id="A0A0H2SFY8"/>
<keyword evidence="3" id="KW-1185">Reference proteome</keyword>
<reference evidence="2 3" key="1">
    <citation type="submission" date="2015-04" db="EMBL/GenBank/DDBJ databases">
        <title>Complete genome sequence of Schizopora paradoxa KUC8140, a cosmopolitan wood degrader in East Asia.</title>
        <authorList>
            <consortium name="DOE Joint Genome Institute"/>
            <person name="Min B."/>
            <person name="Park H."/>
            <person name="Jang Y."/>
            <person name="Kim J.-J."/>
            <person name="Kim K.H."/>
            <person name="Pangilinan J."/>
            <person name="Lipzen A."/>
            <person name="Riley R."/>
            <person name="Grigoriev I.V."/>
            <person name="Spatafora J.W."/>
            <person name="Choi I.-G."/>
        </authorList>
    </citation>
    <scope>NUCLEOTIDE SEQUENCE [LARGE SCALE GENOMIC DNA]</scope>
    <source>
        <strain evidence="2 3">KUC8140</strain>
    </source>
</reference>
<keyword evidence="1" id="KW-1133">Transmembrane helix</keyword>
<accession>A0A0H2SFY8</accession>
<sequence length="60" mass="6672">MTDTIQQDRCCRYTSMGQQSSFNFSIVLALSLMSFSVTAFVRPESQTRSGTVLEPFGISI</sequence>
<dbReference type="EMBL" id="KQ085922">
    <property type="protein sequence ID" value="KLO15961.1"/>
    <property type="molecule type" value="Genomic_DNA"/>
</dbReference>
<evidence type="ECO:0000313" key="2">
    <source>
        <dbReference type="EMBL" id="KLO15961.1"/>
    </source>
</evidence>
<evidence type="ECO:0000256" key="1">
    <source>
        <dbReference type="SAM" id="Phobius"/>
    </source>
</evidence>
<keyword evidence="1" id="KW-0472">Membrane</keyword>
<organism evidence="2 3">
    <name type="scientific">Schizopora paradoxa</name>
    <dbReference type="NCBI Taxonomy" id="27342"/>
    <lineage>
        <taxon>Eukaryota</taxon>
        <taxon>Fungi</taxon>
        <taxon>Dikarya</taxon>
        <taxon>Basidiomycota</taxon>
        <taxon>Agaricomycotina</taxon>
        <taxon>Agaricomycetes</taxon>
        <taxon>Hymenochaetales</taxon>
        <taxon>Schizoporaceae</taxon>
        <taxon>Schizopora</taxon>
    </lineage>
</organism>
<keyword evidence="1" id="KW-0812">Transmembrane</keyword>
<feature type="transmembrane region" description="Helical" evidence="1">
    <location>
        <begin position="22"/>
        <end position="41"/>
    </location>
</feature>
<protein>
    <submittedName>
        <fullName evidence="2">Uncharacterized protein</fullName>
    </submittedName>
</protein>
<dbReference type="Proteomes" id="UP000053477">
    <property type="component" value="Unassembled WGS sequence"/>
</dbReference>
<gene>
    <name evidence="2" type="ORF">SCHPADRAFT_236979</name>
</gene>
<evidence type="ECO:0000313" key="3">
    <source>
        <dbReference type="Proteomes" id="UP000053477"/>
    </source>
</evidence>
<proteinExistence type="predicted"/>